<reference evidence="1 2" key="1">
    <citation type="journal article" date="2016" name="Mol. Biol. Evol.">
        <title>Comparative Genomics of Early-Diverging Mushroom-Forming Fungi Provides Insights into the Origins of Lignocellulose Decay Capabilities.</title>
        <authorList>
            <person name="Nagy L.G."/>
            <person name="Riley R."/>
            <person name="Tritt A."/>
            <person name="Adam C."/>
            <person name="Daum C."/>
            <person name="Floudas D."/>
            <person name="Sun H."/>
            <person name="Yadav J.S."/>
            <person name="Pangilinan J."/>
            <person name="Larsson K.H."/>
            <person name="Matsuura K."/>
            <person name="Barry K."/>
            <person name="Labutti K."/>
            <person name="Kuo R."/>
            <person name="Ohm R.A."/>
            <person name="Bhattacharya S.S."/>
            <person name="Shirouzu T."/>
            <person name="Yoshinaga Y."/>
            <person name="Martin F.M."/>
            <person name="Grigoriev I.V."/>
            <person name="Hibbett D.S."/>
        </authorList>
    </citation>
    <scope>NUCLEOTIDE SEQUENCE [LARGE SCALE GENOMIC DNA]</scope>
    <source>
        <strain evidence="1 2">HHB12029</strain>
    </source>
</reference>
<sequence>MAVTKPATTKKTTTVKKLSAKEIAARDARVAQELQAQVEAMAAELAALKLEQAKSLEKAQAVVQEVIESESTRIERPTGSAGDGFSLIREMKLTGQKEVYKRIQRTVRRCVDRAGLDETKGIRRQDTVKLANIFKASRELQPYLRKFVNDWATIEFVKMLLRNRRQHAARRARKSPEVDLTNEDIAELNNF</sequence>
<proteinExistence type="predicted"/>
<accession>A0A165L9M7</accession>
<keyword evidence="2" id="KW-1185">Reference proteome</keyword>
<protein>
    <submittedName>
        <fullName evidence="1">Uncharacterized protein</fullName>
    </submittedName>
</protein>
<dbReference type="AlphaFoldDB" id="A0A165L9M7"/>
<organism evidence="1 2">
    <name type="scientific">Exidia glandulosa HHB12029</name>
    <dbReference type="NCBI Taxonomy" id="1314781"/>
    <lineage>
        <taxon>Eukaryota</taxon>
        <taxon>Fungi</taxon>
        <taxon>Dikarya</taxon>
        <taxon>Basidiomycota</taxon>
        <taxon>Agaricomycotina</taxon>
        <taxon>Agaricomycetes</taxon>
        <taxon>Auriculariales</taxon>
        <taxon>Exidiaceae</taxon>
        <taxon>Exidia</taxon>
    </lineage>
</organism>
<dbReference type="OrthoDB" id="2755069at2759"/>
<evidence type="ECO:0000313" key="1">
    <source>
        <dbReference type="EMBL" id="KZV97567.1"/>
    </source>
</evidence>
<dbReference type="STRING" id="1314781.A0A165L9M7"/>
<dbReference type="Proteomes" id="UP000077266">
    <property type="component" value="Unassembled WGS sequence"/>
</dbReference>
<dbReference type="InParanoid" id="A0A165L9M7"/>
<name>A0A165L9M7_EXIGL</name>
<dbReference type="EMBL" id="KV425929">
    <property type="protein sequence ID" value="KZV97567.1"/>
    <property type="molecule type" value="Genomic_DNA"/>
</dbReference>
<gene>
    <name evidence="1" type="ORF">EXIGLDRAFT_703214</name>
</gene>
<evidence type="ECO:0000313" key="2">
    <source>
        <dbReference type="Proteomes" id="UP000077266"/>
    </source>
</evidence>